<dbReference type="AlphaFoldDB" id="A0A0R3WEX4"/>
<keyword evidence="2" id="KW-1185">Reference proteome</keyword>
<dbReference type="Proteomes" id="UP000282613">
    <property type="component" value="Unassembled WGS sequence"/>
</dbReference>
<proteinExistence type="predicted"/>
<evidence type="ECO:0000313" key="2">
    <source>
        <dbReference type="Proteomes" id="UP000282613"/>
    </source>
</evidence>
<protein>
    <submittedName>
        <fullName evidence="3">Coatomer subunit zeta</fullName>
    </submittedName>
</protein>
<accession>A0A0R3WEX4</accession>
<dbReference type="WBParaSite" id="TASK_0000938901-mRNA-1">
    <property type="protein sequence ID" value="TASK_0000938901-mRNA-1"/>
    <property type="gene ID" value="TASK_0000938901"/>
</dbReference>
<reference evidence="1 2" key="2">
    <citation type="submission" date="2018-11" db="EMBL/GenBank/DDBJ databases">
        <authorList>
            <consortium name="Pathogen Informatics"/>
        </authorList>
    </citation>
    <scope>NUCLEOTIDE SEQUENCE [LARGE SCALE GENOMIC DNA]</scope>
</reference>
<dbReference type="EMBL" id="UYRS01019134">
    <property type="protein sequence ID" value="VDK43173.1"/>
    <property type="molecule type" value="Genomic_DNA"/>
</dbReference>
<gene>
    <name evidence="1" type="ORF">TASK_LOCUS9390</name>
</gene>
<organism evidence="3">
    <name type="scientific">Taenia asiatica</name>
    <name type="common">Asian tapeworm</name>
    <dbReference type="NCBI Taxonomy" id="60517"/>
    <lineage>
        <taxon>Eukaryota</taxon>
        <taxon>Metazoa</taxon>
        <taxon>Spiralia</taxon>
        <taxon>Lophotrochozoa</taxon>
        <taxon>Platyhelminthes</taxon>
        <taxon>Cestoda</taxon>
        <taxon>Eucestoda</taxon>
        <taxon>Cyclophyllidea</taxon>
        <taxon>Taeniidae</taxon>
        <taxon>Taenia</taxon>
    </lineage>
</organism>
<name>A0A0R3WEX4_TAEAS</name>
<sequence>MVLCFFAPGYWCDFGLASRASEACLKLRSGILESNFLWNEWNGPTAVLFLASRDEIVAMLLIGSMERNMNLALRRNARSLNSMVKHYSVEEIMSTMAEHVLRLLRSVEIARQMRLADQLNRELVLAEKKQAGHGCVSRGLDILPGSGEVKYG</sequence>
<evidence type="ECO:0000313" key="1">
    <source>
        <dbReference type="EMBL" id="VDK43173.1"/>
    </source>
</evidence>
<reference evidence="3" key="1">
    <citation type="submission" date="2017-02" db="UniProtKB">
        <authorList>
            <consortium name="WormBaseParasite"/>
        </authorList>
    </citation>
    <scope>IDENTIFICATION</scope>
</reference>
<evidence type="ECO:0000313" key="3">
    <source>
        <dbReference type="WBParaSite" id="TASK_0000938901-mRNA-1"/>
    </source>
</evidence>